<name>A0A388LH55_CHABU</name>
<comment type="caution">
    <text evidence="1">The sequence shown here is derived from an EMBL/GenBank/DDBJ whole genome shotgun (WGS) entry which is preliminary data.</text>
</comment>
<dbReference type="OrthoDB" id="2822793at2759"/>
<sequence length="737" mass="82277">MVTTLIWSAWETVCSRAVESLFDTAVQYYQAADEFKDEWKSIQDELEIVHALSRVVNEVIGPQTTGEGVEEVGKLEALHKTALQSMEDAFQATQSYSSFFLWPSQLQKIKKTQEDVRAFIGLASPLIIAVLQKAHHNAVMDRLTILDDALNQLKQQLLVKDSSVSSPTGKKVLNWLRDSFPKSPYVSDDLMLVRIRITVVNNSDSTLNFLCSKYGGIGSDEWFPLAPAQRDTWMRSEGEHMLIAIKESREYVYFQARSRHVLVDYSPREGFQLYSSCGVSPAHRLLRLDTGVQTPSSSGSWEICNYSKRAIGVFISKFTDTNASDIFSTVAPGLTAAQARPLDGCEVAVISDLHRQAYAAHYGVPTRIEWHGFTTRSIGVSIINNSDSETNFFCSNYGGEGSDATANWRPLAPGERGEWTRMEGEYLLIVAKGVSHHFIYIQVHNSPVVVGYSPRDQFNIISSSGVVTPASLLDPSPPGHPSQWEVRNFSSHSICVFISKHTNSHGSDESFTIVPGSTEVWERPSDGHEVIVLRDPHRELCAAHYGTPARFEWCGFTMRQVGISIINKSQFRHCFCVSAFAGFGSDDWFPLDSGKGDDWMRSEGEYVLIVVKESRQFIYFQVQGIHVDVSYSPAQGFIFAPSPYVTPVRRPSASPPTRPSQWEVCNSSSRGICVFVSKYTNPSGSDQPLTISPGSTQTWDRPFDGHELVVIRDPLRKLRAAHYGPPARIEWSGFARL</sequence>
<proteinExistence type="predicted"/>
<dbReference type="EMBL" id="BFEA01000379">
    <property type="protein sequence ID" value="GBG81563.1"/>
    <property type="molecule type" value="Genomic_DNA"/>
</dbReference>
<dbReference type="Proteomes" id="UP000265515">
    <property type="component" value="Unassembled WGS sequence"/>
</dbReference>
<organism evidence="1 2">
    <name type="scientific">Chara braunii</name>
    <name type="common">Braun's stonewort</name>
    <dbReference type="NCBI Taxonomy" id="69332"/>
    <lineage>
        <taxon>Eukaryota</taxon>
        <taxon>Viridiplantae</taxon>
        <taxon>Streptophyta</taxon>
        <taxon>Charophyceae</taxon>
        <taxon>Charales</taxon>
        <taxon>Characeae</taxon>
        <taxon>Chara</taxon>
    </lineage>
</organism>
<keyword evidence="2" id="KW-1185">Reference proteome</keyword>
<reference evidence="1 2" key="1">
    <citation type="journal article" date="2018" name="Cell">
        <title>The Chara Genome: Secondary Complexity and Implications for Plant Terrestrialization.</title>
        <authorList>
            <person name="Nishiyama T."/>
            <person name="Sakayama H."/>
            <person name="Vries J.D."/>
            <person name="Buschmann H."/>
            <person name="Saint-Marcoux D."/>
            <person name="Ullrich K.K."/>
            <person name="Haas F.B."/>
            <person name="Vanderstraeten L."/>
            <person name="Becker D."/>
            <person name="Lang D."/>
            <person name="Vosolsobe S."/>
            <person name="Rombauts S."/>
            <person name="Wilhelmsson P.K.I."/>
            <person name="Janitza P."/>
            <person name="Kern R."/>
            <person name="Heyl A."/>
            <person name="Rumpler F."/>
            <person name="Villalobos L.I.A.C."/>
            <person name="Clay J.M."/>
            <person name="Skokan R."/>
            <person name="Toyoda A."/>
            <person name="Suzuki Y."/>
            <person name="Kagoshima H."/>
            <person name="Schijlen E."/>
            <person name="Tajeshwar N."/>
            <person name="Catarino B."/>
            <person name="Hetherington A.J."/>
            <person name="Saltykova A."/>
            <person name="Bonnot C."/>
            <person name="Breuninger H."/>
            <person name="Symeonidi A."/>
            <person name="Radhakrishnan G.V."/>
            <person name="Van Nieuwerburgh F."/>
            <person name="Deforce D."/>
            <person name="Chang C."/>
            <person name="Karol K.G."/>
            <person name="Hedrich R."/>
            <person name="Ulvskov P."/>
            <person name="Glockner G."/>
            <person name="Delwiche C.F."/>
            <person name="Petrasek J."/>
            <person name="Van de Peer Y."/>
            <person name="Friml J."/>
            <person name="Beilby M."/>
            <person name="Dolan L."/>
            <person name="Kohara Y."/>
            <person name="Sugano S."/>
            <person name="Fujiyama A."/>
            <person name="Delaux P.-M."/>
            <person name="Quint M."/>
            <person name="TheiBen G."/>
            <person name="Hagemann M."/>
            <person name="Harholt J."/>
            <person name="Dunand C."/>
            <person name="Zachgo S."/>
            <person name="Langdale J."/>
            <person name="Maumus F."/>
            <person name="Straeten D.V.D."/>
            <person name="Gould S.B."/>
            <person name="Rensing S.A."/>
        </authorList>
    </citation>
    <scope>NUCLEOTIDE SEQUENCE [LARGE SCALE GENOMIC DNA]</scope>
    <source>
        <strain evidence="1 2">S276</strain>
    </source>
</reference>
<protein>
    <submittedName>
        <fullName evidence="1">Uncharacterized protein</fullName>
    </submittedName>
</protein>
<accession>A0A388LH55</accession>
<gene>
    <name evidence="1" type="ORF">CBR_g32554</name>
</gene>
<evidence type="ECO:0000313" key="2">
    <source>
        <dbReference type="Proteomes" id="UP000265515"/>
    </source>
</evidence>
<dbReference type="Gramene" id="GBG81563">
    <property type="protein sequence ID" value="GBG81563"/>
    <property type="gene ID" value="CBR_g32554"/>
</dbReference>
<dbReference type="AlphaFoldDB" id="A0A388LH55"/>
<evidence type="ECO:0000313" key="1">
    <source>
        <dbReference type="EMBL" id="GBG81563.1"/>
    </source>
</evidence>